<dbReference type="PANTHER" id="PTHR35146">
    <property type="entry name" value="UPF0178 PROTEIN YAII"/>
    <property type="match status" value="1"/>
</dbReference>
<comment type="similarity">
    <text evidence="1 2">Belongs to the UPF0178 family.</text>
</comment>
<dbReference type="EMBL" id="BMNN01000005">
    <property type="protein sequence ID" value="GGJ04749.1"/>
    <property type="molecule type" value="Genomic_DNA"/>
</dbReference>
<sequence>MTLWIDADACPRPVREIMLRAARRRGLQLVLVANTSLGLPAAPGVRQVVVPGGADVADLYIIEHAVPGDLVVTADIPLADGLVTRNITAINPRGEVYDKGSIGERLAVRNLMDELRGAGLAGRGGPAPYSDKDKQAFANALDRLLAKGLGK</sequence>
<reference evidence="4" key="1">
    <citation type="journal article" date="2019" name="Int. J. Syst. Evol. Microbiol.">
        <title>The Global Catalogue of Microorganisms (GCM) 10K type strain sequencing project: providing services to taxonomists for standard genome sequencing and annotation.</title>
        <authorList>
            <consortium name="The Broad Institute Genomics Platform"/>
            <consortium name="The Broad Institute Genome Sequencing Center for Infectious Disease"/>
            <person name="Wu L."/>
            <person name="Ma J."/>
        </authorList>
    </citation>
    <scope>NUCLEOTIDE SEQUENCE [LARGE SCALE GENOMIC DNA]</scope>
    <source>
        <strain evidence="4">JCM 11590</strain>
    </source>
</reference>
<dbReference type="HAMAP" id="MF_00489">
    <property type="entry name" value="UPF0178"/>
    <property type="match status" value="1"/>
</dbReference>
<comment type="caution">
    <text evidence="3">The sequence shown here is derived from an EMBL/GenBank/DDBJ whole genome shotgun (WGS) entry which is preliminary data.</text>
</comment>
<dbReference type="InterPro" id="IPR003791">
    <property type="entry name" value="UPF0178"/>
</dbReference>
<dbReference type="Proteomes" id="UP000633263">
    <property type="component" value="Unassembled WGS sequence"/>
</dbReference>
<evidence type="ECO:0000256" key="1">
    <source>
        <dbReference type="ARBA" id="ARBA00008522"/>
    </source>
</evidence>
<protein>
    <recommendedName>
        <fullName evidence="2">UPF0178 protein GCM10009083_22030</fullName>
    </recommendedName>
</protein>
<dbReference type="PANTHER" id="PTHR35146:SF1">
    <property type="entry name" value="UPF0178 PROTEIN YAII"/>
    <property type="match status" value="1"/>
</dbReference>
<keyword evidence="4" id="KW-1185">Reference proteome</keyword>
<gene>
    <name evidence="3" type="ORF">GCM10009083_22030</name>
</gene>
<dbReference type="RefSeq" id="WP_188636709.1">
    <property type="nucleotide sequence ID" value="NZ_BMNN01000005.1"/>
</dbReference>
<evidence type="ECO:0000313" key="4">
    <source>
        <dbReference type="Proteomes" id="UP000633263"/>
    </source>
</evidence>
<proteinExistence type="inferred from homology"/>
<name>A0ABQ2CSH4_9GAMM</name>
<organism evidence="3 4">
    <name type="scientific">Halopseudomonas pertucinogena</name>
    <dbReference type="NCBI Taxonomy" id="86175"/>
    <lineage>
        <taxon>Bacteria</taxon>
        <taxon>Pseudomonadati</taxon>
        <taxon>Pseudomonadota</taxon>
        <taxon>Gammaproteobacteria</taxon>
        <taxon>Pseudomonadales</taxon>
        <taxon>Pseudomonadaceae</taxon>
        <taxon>Halopseudomonas</taxon>
    </lineage>
</organism>
<evidence type="ECO:0000256" key="2">
    <source>
        <dbReference type="HAMAP-Rule" id="MF_00489"/>
    </source>
</evidence>
<accession>A0ABQ2CSH4</accession>
<dbReference type="CDD" id="cd18720">
    <property type="entry name" value="PIN_YqxD-like"/>
    <property type="match status" value="1"/>
</dbReference>
<evidence type="ECO:0000313" key="3">
    <source>
        <dbReference type="EMBL" id="GGJ04749.1"/>
    </source>
</evidence>
<dbReference type="NCBIfam" id="NF001095">
    <property type="entry name" value="PRK00124.1"/>
    <property type="match status" value="1"/>
</dbReference>
<dbReference type="Pfam" id="PF02639">
    <property type="entry name" value="DUF188"/>
    <property type="match status" value="1"/>
</dbReference>